<sequence length="89" mass="9892">MWRTPSAPTIVYKTSVYGAGPLRQLPEHVSRHQHDNRGHAPGEPQSWQERGLHLFPEGCMKSDYGGTSFLCIKPIKPRRTEGPVAVGAE</sequence>
<dbReference type="AlphaFoldDB" id="A0A919V7X6"/>
<accession>A0A919V7X6</accession>
<gene>
    <name evidence="1" type="ORF">Ssi02_28130</name>
</gene>
<dbReference type="Proteomes" id="UP000606172">
    <property type="component" value="Unassembled WGS sequence"/>
</dbReference>
<proteinExistence type="predicted"/>
<reference evidence="1" key="1">
    <citation type="submission" date="2021-01" db="EMBL/GenBank/DDBJ databases">
        <title>Whole genome shotgun sequence of Sinosporangium siamense NBRC 109515.</title>
        <authorList>
            <person name="Komaki H."/>
            <person name="Tamura T."/>
        </authorList>
    </citation>
    <scope>NUCLEOTIDE SEQUENCE</scope>
    <source>
        <strain evidence="1">NBRC 109515</strain>
    </source>
</reference>
<evidence type="ECO:0000313" key="2">
    <source>
        <dbReference type="Proteomes" id="UP000606172"/>
    </source>
</evidence>
<evidence type="ECO:0000313" key="1">
    <source>
        <dbReference type="EMBL" id="GII92582.1"/>
    </source>
</evidence>
<dbReference type="EMBL" id="BOOW01000018">
    <property type="protein sequence ID" value="GII92582.1"/>
    <property type="molecule type" value="Genomic_DNA"/>
</dbReference>
<keyword evidence="2" id="KW-1185">Reference proteome</keyword>
<comment type="caution">
    <text evidence="1">The sequence shown here is derived from an EMBL/GenBank/DDBJ whole genome shotgun (WGS) entry which is preliminary data.</text>
</comment>
<organism evidence="1 2">
    <name type="scientific">Sinosporangium siamense</name>
    <dbReference type="NCBI Taxonomy" id="1367973"/>
    <lineage>
        <taxon>Bacteria</taxon>
        <taxon>Bacillati</taxon>
        <taxon>Actinomycetota</taxon>
        <taxon>Actinomycetes</taxon>
        <taxon>Streptosporangiales</taxon>
        <taxon>Streptosporangiaceae</taxon>
        <taxon>Sinosporangium</taxon>
    </lineage>
</organism>
<name>A0A919V7X6_9ACTN</name>
<protein>
    <submittedName>
        <fullName evidence="1">Uncharacterized protein</fullName>
    </submittedName>
</protein>